<dbReference type="EMBL" id="JANQDX010000018">
    <property type="protein sequence ID" value="KAL0906795.1"/>
    <property type="molecule type" value="Genomic_DNA"/>
</dbReference>
<dbReference type="Proteomes" id="UP001552299">
    <property type="component" value="Unassembled WGS sequence"/>
</dbReference>
<organism evidence="1 2">
    <name type="scientific">Dendrobium thyrsiflorum</name>
    <name type="common">Pinecone-like raceme dendrobium</name>
    <name type="synonym">Orchid</name>
    <dbReference type="NCBI Taxonomy" id="117978"/>
    <lineage>
        <taxon>Eukaryota</taxon>
        <taxon>Viridiplantae</taxon>
        <taxon>Streptophyta</taxon>
        <taxon>Embryophyta</taxon>
        <taxon>Tracheophyta</taxon>
        <taxon>Spermatophyta</taxon>
        <taxon>Magnoliopsida</taxon>
        <taxon>Liliopsida</taxon>
        <taxon>Asparagales</taxon>
        <taxon>Orchidaceae</taxon>
        <taxon>Epidendroideae</taxon>
        <taxon>Malaxideae</taxon>
        <taxon>Dendrobiinae</taxon>
        <taxon>Dendrobium</taxon>
    </lineage>
</organism>
<reference evidence="1 2" key="1">
    <citation type="journal article" date="2024" name="Plant Biotechnol. J.">
        <title>Dendrobium thyrsiflorum genome and its molecular insights into genes involved in important horticultural traits.</title>
        <authorList>
            <person name="Chen B."/>
            <person name="Wang J.Y."/>
            <person name="Zheng P.J."/>
            <person name="Li K.L."/>
            <person name="Liang Y.M."/>
            <person name="Chen X.F."/>
            <person name="Zhang C."/>
            <person name="Zhao X."/>
            <person name="He X."/>
            <person name="Zhang G.Q."/>
            <person name="Liu Z.J."/>
            <person name="Xu Q."/>
        </authorList>
    </citation>
    <scope>NUCLEOTIDE SEQUENCE [LARGE SCALE GENOMIC DNA]</scope>
    <source>
        <strain evidence="1">GZMU011</strain>
    </source>
</reference>
<sequence>MEGIQQRVKENSGSLWELGSGTHLAVVCLCLLSSPQNHDRQNSGIWQKLGSDSVECRTLRSRPDALLKALTFYSRPDVLLKARRSAQDLTFLLNAQHSAGLPADPGVPPDHCQTPA</sequence>
<evidence type="ECO:0000313" key="1">
    <source>
        <dbReference type="EMBL" id="KAL0906795.1"/>
    </source>
</evidence>
<dbReference type="AlphaFoldDB" id="A0ABD0U3V6"/>
<name>A0ABD0U3V6_DENTH</name>
<comment type="caution">
    <text evidence="1">The sequence shown here is derived from an EMBL/GenBank/DDBJ whole genome shotgun (WGS) entry which is preliminary data.</text>
</comment>
<evidence type="ECO:0000313" key="2">
    <source>
        <dbReference type="Proteomes" id="UP001552299"/>
    </source>
</evidence>
<gene>
    <name evidence="1" type="ORF">M5K25_025317</name>
</gene>
<protein>
    <submittedName>
        <fullName evidence="1">Uncharacterized protein</fullName>
    </submittedName>
</protein>
<accession>A0ABD0U3V6</accession>
<keyword evidence="2" id="KW-1185">Reference proteome</keyword>
<proteinExistence type="predicted"/>